<dbReference type="GO" id="GO:0004185">
    <property type="term" value="F:serine-type carboxypeptidase activity"/>
    <property type="evidence" value="ECO:0007669"/>
    <property type="project" value="UniProtKB-UniRule"/>
</dbReference>
<dbReference type="GO" id="GO:0006508">
    <property type="term" value="P:proteolysis"/>
    <property type="evidence" value="ECO:0007669"/>
    <property type="project" value="UniProtKB-KW"/>
</dbReference>
<dbReference type="EC" id="3.4.16.-" evidence="6"/>
<dbReference type="InterPro" id="IPR018202">
    <property type="entry name" value="Ser_caboxypep_ser_AS"/>
</dbReference>
<dbReference type="EMBL" id="CAJPDT010000001">
    <property type="protein sequence ID" value="CAF9904631.1"/>
    <property type="molecule type" value="Genomic_DNA"/>
</dbReference>
<keyword evidence="2 6" id="KW-0121">Carboxypeptidase</keyword>
<keyword evidence="8" id="KW-1185">Reference proteome</keyword>
<dbReference type="InterPro" id="IPR033124">
    <property type="entry name" value="Ser_caboxypep_his_AS"/>
</dbReference>
<evidence type="ECO:0000313" key="8">
    <source>
        <dbReference type="Proteomes" id="UP000664534"/>
    </source>
</evidence>
<dbReference type="GO" id="GO:0000324">
    <property type="term" value="C:fungal-type vacuole"/>
    <property type="evidence" value="ECO:0007669"/>
    <property type="project" value="TreeGrafter"/>
</dbReference>
<evidence type="ECO:0000256" key="2">
    <source>
        <dbReference type="ARBA" id="ARBA00022645"/>
    </source>
</evidence>
<dbReference type="SUPFAM" id="SSF53474">
    <property type="entry name" value="alpha/beta-Hydrolases"/>
    <property type="match status" value="1"/>
</dbReference>
<dbReference type="PROSITE" id="PS00131">
    <property type="entry name" value="CARBOXYPEPT_SER_SER"/>
    <property type="match status" value="1"/>
</dbReference>
<sequence length="481" mass="51624">MRFSTQVISAGLALSSFAVASPLPSASEAKDKRSFVERDGANYTVFEHAASGAKLEFVTNSGICETTPGVNQYSGYLSVGTNMNMWFWFFEARNSPTTAPLATWFNGGPGCSKNGPCHFVNGASTPSLNPYSFNTYANMLYVDQPIGTGFSYGTDDVTSTVTAAPYVWTLLQAFYAQFPQYESRDFGIFTESYGGHYGPEFASYFESQNAAIKAGSVKGDNIDLIALGINNGWYDAAIQEQAYVDFSYNNTYKPIITAAQHTQFTNTNAKSCAPLLAKCTATTGANSACENADNTCYNDIEGPLSSTSANGGVALYDFDVYDIREPSADPYPPATYSSYLLEPSVTSAIGAKATYTECPNAPYNKFAATGDDARSFLPTLSSVVQSGIRVVMWAGDADWICNWFGGLDSANAVDYAGAASFAALELAPYTVNGTEGGTFKSVDNLSFLRVFGAGHEVPYYQPAVALQVFEQTMRQQALAST</sequence>
<feature type="chain" id="PRO_5034371430" description="Carboxypeptidase" evidence="6">
    <location>
        <begin position="21"/>
        <end position="481"/>
    </location>
</feature>
<proteinExistence type="inferred from homology"/>
<evidence type="ECO:0000256" key="5">
    <source>
        <dbReference type="ARBA" id="ARBA00023180"/>
    </source>
</evidence>
<keyword evidence="5" id="KW-0325">Glycoprotein</keyword>
<keyword evidence="3 6" id="KW-0645">Protease</keyword>
<dbReference type="PRINTS" id="PR00724">
    <property type="entry name" value="CRBOXYPTASEC"/>
</dbReference>
<organism evidence="7 8">
    <name type="scientific">Imshaugia aleurites</name>
    <dbReference type="NCBI Taxonomy" id="172621"/>
    <lineage>
        <taxon>Eukaryota</taxon>
        <taxon>Fungi</taxon>
        <taxon>Dikarya</taxon>
        <taxon>Ascomycota</taxon>
        <taxon>Pezizomycotina</taxon>
        <taxon>Lecanoromycetes</taxon>
        <taxon>OSLEUM clade</taxon>
        <taxon>Lecanoromycetidae</taxon>
        <taxon>Lecanorales</taxon>
        <taxon>Lecanorineae</taxon>
        <taxon>Parmeliaceae</taxon>
        <taxon>Imshaugia</taxon>
    </lineage>
</organism>
<dbReference type="AlphaFoldDB" id="A0A8H3ECM7"/>
<protein>
    <recommendedName>
        <fullName evidence="6">Carboxypeptidase</fullName>
        <ecNumber evidence="6">3.4.16.-</ecNumber>
    </recommendedName>
</protein>
<keyword evidence="6" id="KW-0732">Signal</keyword>
<evidence type="ECO:0000256" key="1">
    <source>
        <dbReference type="ARBA" id="ARBA00009431"/>
    </source>
</evidence>
<comment type="caution">
    <text evidence="7">The sequence shown here is derived from an EMBL/GenBank/DDBJ whole genome shotgun (WGS) entry which is preliminary data.</text>
</comment>
<name>A0A8H3ECM7_9LECA</name>
<dbReference type="Proteomes" id="UP000664534">
    <property type="component" value="Unassembled WGS sequence"/>
</dbReference>
<dbReference type="PROSITE" id="PS00560">
    <property type="entry name" value="CARBOXYPEPT_SER_HIS"/>
    <property type="match status" value="1"/>
</dbReference>
<dbReference type="PANTHER" id="PTHR11802:SF453">
    <property type="entry name" value="S1, PUTATIVE-RELATED"/>
    <property type="match status" value="1"/>
</dbReference>
<dbReference type="OrthoDB" id="443318at2759"/>
<dbReference type="Pfam" id="PF00450">
    <property type="entry name" value="Peptidase_S10"/>
    <property type="match status" value="1"/>
</dbReference>
<accession>A0A8H3ECM7</accession>
<evidence type="ECO:0000313" key="7">
    <source>
        <dbReference type="EMBL" id="CAF9904631.1"/>
    </source>
</evidence>
<evidence type="ECO:0000256" key="3">
    <source>
        <dbReference type="ARBA" id="ARBA00022670"/>
    </source>
</evidence>
<reference evidence="7" key="1">
    <citation type="submission" date="2021-03" db="EMBL/GenBank/DDBJ databases">
        <authorList>
            <person name="Tagirdzhanova G."/>
        </authorList>
    </citation>
    <scope>NUCLEOTIDE SEQUENCE</scope>
</reference>
<evidence type="ECO:0000256" key="4">
    <source>
        <dbReference type="ARBA" id="ARBA00022801"/>
    </source>
</evidence>
<keyword evidence="4 6" id="KW-0378">Hydrolase</keyword>
<dbReference type="Gene3D" id="3.40.50.1820">
    <property type="entry name" value="alpha/beta hydrolase"/>
    <property type="match status" value="1"/>
</dbReference>
<dbReference type="InterPro" id="IPR001563">
    <property type="entry name" value="Peptidase_S10"/>
</dbReference>
<dbReference type="Gene3D" id="1.10.287.410">
    <property type="match status" value="1"/>
</dbReference>
<comment type="similarity">
    <text evidence="1 6">Belongs to the peptidase S10 family.</text>
</comment>
<dbReference type="PANTHER" id="PTHR11802">
    <property type="entry name" value="SERINE PROTEASE FAMILY S10 SERINE CARBOXYPEPTIDASE"/>
    <property type="match status" value="1"/>
</dbReference>
<gene>
    <name evidence="7" type="ORF">IMSHALPRED_000127</name>
</gene>
<dbReference type="InterPro" id="IPR029058">
    <property type="entry name" value="AB_hydrolase_fold"/>
</dbReference>
<evidence type="ECO:0000256" key="6">
    <source>
        <dbReference type="RuleBase" id="RU361156"/>
    </source>
</evidence>
<feature type="signal peptide" evidence="6">
    <location>
        <begin position="1"/>
        <end position="20"/>
    </location>
</feature>